<proteinExistence type="predicted"/>
<dbReference type="Gene3D" id="2.60.40.10">
    <property type="entry name" value="Immunoglobulins"/>
    <property type="match status" value="1"/>
</dbReference>
<dbReference type="InterPro" id="IPR013783">
    <property type="entry name" value="Ig-like_fold"/>
</dbReference>
<comment type="caution">
    <text evidence="1">The sequence shown here is derived from an EMBL/GenBank/DDBJ whole genome shotgun (WGS) entry which is preliminary data.</text>
</comment>
<dbReference type="SUPFAM" id="SSF110296">
    <property type="entry name" value="Oligoxyloglucan reducing end-specific cellobiohydrolase"/>
    <property type="match status" value="1"/>
</dbReference>
<evidence type="ECO:0000313" key="1">
    <source>
        <dbReference type="EMBL" id="KKN62740.1"/>
    </source>
</evidence>
<accession>A0A0F9S1V7</accession>
<dbReference type="EMBL" id="LAZR01000614">
    <property type="protein sequence ID" value="KKN62740.1"/>
    <property type="molecule type" value="Genomic_DNA"/>
</dbReference>
<sequence>MASLTPSEITQLRQRPHRSVIHMGIFEPQSLVEMQINQPSIAKGAREIIVTILSGDIDDVEKGMTAYIGGTQGQKNIGRLRAITGSGTTLTLAENDYDWENGWFITVTIFREPWAVFPRITLDAKNRPTFYKDYDLVYLDEGRNFDPVVHMGGNVAGFMETGAFGVYYSSTGSFVPDSTISTYSWIFEGNTNITGSTDADPGWVQYIGVGHFTTRLTITAATGKEFTGTRHVLVYNKPDEGPARTFVRWGLRSFEGSREKGGYSVDVWVIEEADANKAVEGALIVLFTEDWEGSVRGKEIGRGRYRDNILFVGYVQDDSIRKNFATNRIEFRAVSITERMDSLSTYSATLESKRNPNSWNEARYLTVDKALISYLRWQSTILQIADVSQTEDTLPVQYADFARGSLYAGANGFLQNTLFASLIADRGGKLWAEIDLSLTPTGSRTSFNTAMNMTDQDWRGEINIKEQSTPIVAYVELGGIAYSGPETGSNTPIISSAPGDPADYFGSVQRQSGLVLAGQGQLNDLVALTYNKINSRFPRIDIPIAGDYRHIDIAPQERVEITLAAADNFRGLIWNGKKFVPQEIFYEYNPVQNLLLMNIAASEETEGLKTITGRKVNIPVDPPYDTPDLPEFEFPDFPPIPPIPPFPDVPGPEPPPLVEEYVYVIYFDNTVSGRVFRTQNFWELSGPNWEEVSISAATDIVAFRIGPDGSMWIMTASDGLYKSSGAGFVQSISDAELKDIITNSGNIHYVDLQINPIDPAHVVFFGNGNKPGGPHYQVAVTFDGGDTWDENDVGTMIGAAGPGSNPLSPGFLAFDDLGTILYASLAGSGNDEAQIYYSINGGKNIWFRTLDELTGNTCGGVRDLVISGQFTVLASYLDRTRFASCNLARLIYSVDGLENRIDVTMQFGAFGWVGTTAGKDHNGQRSLRVHPADGMIYGMFVQQATTNPETVFARSASFGGGWELLRFWDSFERHGFQLNAGDPSKFYAFKSITASIAGPATIIGSDDGGRSWADRNGDILTVASTTQGDLGQPLGFIATFGGDS</sequence>
<evidence type="ECO:0008006" key="2">
    <source>
        <dbReference type="Google" id="ProtNLM"/>
    </source>
</evidence>
<protein>
    <recommendedName>
        <fullName evidence="2">PKD domain-containing protein</fullName>
    </recommendedName>
</protein>
<name>A0A0F9S1V7_9ZZZZ</name>
<reference evidence="1" key="1">
    <citation type="journal article" date="2015" name="Nature">
        <title>Complex archaea that bridge the gap between prokaryotes and eukaryotes.</title>
        <authorList>
            <person name="Spang A."/>
            <person name="Saw J.H."/>
            <person name="Jorgensen S.L."/>
            <person name="Zaremba-Niedzwiedzka K."/>
            <person name="Martijn J."/>
            <person name="Lind A.E."/>
            <person name="van Eijk R."/>
            <person name="Schleper C."/>
            <person name="Guy L."/>
            <person name="Ettema T.J."/>
        </authorList>
    </citation>
    <scope>NUCLEOTIDE SEQUENCE</scope>
</reference>
<gene>
    <name evidence="1" type="ORF">LCGC14_0508590</name>
</gene>
<dbReference type="AlphaFoldDB" id="A0A0F9S1V7"/>
<organism evidence="1">
    <name type="scientific">marine sediment metagenome</name>
    <dbReference type="NCBI Taxonomy" id="412755"/>
    <lineage>
        <taxon>unclassified sequences</taxon>
        <taxon>metagenomes</taxon>
        <taxon>ecological metagenomes</taxon>
    </lineage>
</organism>